<keyword evidence="5" id="KW-0324">Glycolysis</keyword>
<name>A0A2J6WMG7_9BACT</name>
<dbReference type="Pfam" id="PF10143">
    <property type="entry name" value="PhosphMutase"/>
    <property type="match status" value="1"/>
</dbReference>
<feature type="domain" description="Metalloenzyme" evidence="7">
    <location>
        <begin position="1"/>
        <end position="365"/>
    </location>
</feature>
<dbReference type="AlphaFoldDB" id="A0A2J6WMG7"/>
<evidence type="ECO:0000256" key="4">
    <source>
        <dbReference type="ARBA" id="ARBA00005524"/>
    </source>
</evidence>
<dbReference type="EMBL" id="PNIN01000038">
    <property type="protein sequence ID" value="PMP71561.1"/>
    <property type="molecule type" value="Genomic_DNA"/>
</dbReference>
<proteinExistence type="inferred from homology"/>
<organism evidence="8 9">
    <name type="scientific">Calditerrivibrio nitroreducens</name>
    <dbReference type="NCBI Taxonomy" id="477976"/>
    <lineage>
        <taxon>Bacteria</taxon>
        <taxon>Pseudomonadati</taxon>
        <taxon>Deferribacterota</taxon>
        <taxon>Deferribacteres</taxon>
        <taxon>Deferribacterales</taxon>
        <taxon>Calditerrivibrionaceae</taxon>
    </lineage>
</organism>
<evidence type="ECO:0000256" key="1">
    <source>
        <dbReference type="ARBA" id="ARBA00000370"/>
    </source>
</evidence>
<dbReference type="PIRSF" id="PIRSF006392">
    <property type="entry name" value="IPGAM_arch"/>
    <property type="match status" value="1"/>
</dbReference>
<dbReference type="InterPro" id="IPR023665">
    <property type="entry name" value="ApgAM_prokaryotes"/>
</dbReference>
<comment type="pathway">
    <text evidence="3">Carbohydrate degradation.</text>
</comment>
<comment type="function">
    <text evidence="2">Catalyzes the interconversion of 2-phosphoglycerate and 3-phosphoglycerate.</text>
</comment>
<evidence type="ECO:0000256" key="6">
    <source>
        <dbReference type="ARBA" id="ARBA00023235"/>
    </source>
</evidence>
<dbReference type="NCBIfam" id="TIGR00306">
    <property type="entry name" value="apgM"/>
    <property type="match status" value="1"/>
</dbReference>
<dbReference type="Pfam" id="PF01676">
    <property type="entry name" value="Metalloenzyme"/>
    <property type="match status" value="1"/>
</dbReference>
<dbReference type="InterPro" id="IPR006124">
    <property type="entry name" value="Metalloenzyme"/>
</dbReference>
<comment type="caution">
    <text evidence="8">The sequence shown here is derived from an EMBL/GenBank/DDBJ whole genome shotgun (WGS) entry which is preliminary data.</text>
</comment>
<dbReference type="GO" id="GO:0046872">
    <property type="term" value="F:metal ion binding"/>
    <property type="evidence" value="ECO:0007669"/>
    <property type="project" value="InterPro"/>
</dbReference>
<dbReference type="PANTHER" id="PTHR31209">
    <property type="entry name" value="COFACTOR-INDEPENDENT PHOSPHOGLYCERATE MUTASE"/>
    <property type="match status" value="1"/>
</dbReference>
<evidence type="ECO:0000256" key="5">
    <source>
        <dbReference type="ARBA" id="ARBA00023152"/>
    </source>
</evidence>
<dbReference type="NCBIfam" id="TIGR02535">
    <property type="entry name" value="hyp_Hser_kinase"/>
    <property type="match status" value="1"/>
</dbReference>
<dbReference type="InterPro" id="IPR017850">
    <property type="entry name" value="Alkaline_phosphatase_core_sf"/>
</dbReference>
<evidence type="ECO:0000313" key="8">
    <source>
        <dbReference type="EMBL" id="PMP71561.1"/>
    </source>
</evidence>
<dbReference type="CDD" id="cd16011">
    <property type="entry name" value="iPGM_like"/>
    <property type="match status" value="1"/>
</dbReference>
<comment type="catalytic activity">
    <reaction evidence="1">
        <text>(2R)-2-phosphoglycerate = (2R)-3-phosphoglycerate</text>
        <dbReference type="Rhea" id="RHEA:15901"/>
        <dbReference type="ChEBI" id="CHEBI:58272"/>
        <dbReference type="ChEBI" id="CHEBI:58289"/>
        <dbReference type="EC" id="5.4.2.12"/>
    </reaction>
</comment>
<dbReference type="InterPro" id="IPR004456">
    <property type="entry name" value="Pglycerate_mutase_ApgM"/>
</dbReference>
<sequence>MKYFVLLCDGMSDYEIPELGNKTILEFANTSNFDLIAKDGCCGFIKTTPDGMYPGSDICNLSVFGYNPAEVYTGRSPIEAASIGVELGENDFAFRCNLITLSDDGKVMEDFTAHHIDNDTARGIIDKLQEEFKDKAIEFYAGVGYRNLMVIRNADFRVKTTPPHDIIGKEIDDYLPRGEGADILLDIMEKGAEIVKSVKSSANAIWLWGEGKKPSLKSFKSVYGLDGAVISAVDLVRGIGKLAGMKVIDVPGATGFIDTNYEGKAQYAIEALKHCDYVFVHVEAPDESGHMGRVDLKIRSVEDINNRMLPIIMEGLKAFGEYRILITPDHPTPISLRTHAAELVPAIIAGTGVISDGNICYNEKLNPSFVINEGYKIAEYFIKSRSIG</sequence>
<gene>
    <name evidence="8" type="ORF">C0187_03425</name>
</gene>
<dbReference type="Proteomes" id="UP000242881">
    <property type="component" value="Unassembled WGS sequence"/>
</dbReference>
<dbReference type="SUPFAM" id="SSF53649">
    <property type="entry name" value="Alkaline phosphatase-like"/>
    <property type="match status" value="1"/>
</dbReference>
<accession>A0A2J6WMG7</accession>
<dbReference type="InterPro" id="IPR042253">
    <property type="entry name" value="Pglycerate_mutase_ApgM_sf"/>
</dbReference>
<keyword evidence="6" id="KW-0413">Isomerase</keyword>
<comment type="similarity">
    <text evidence="4">Belongs to the BPG-independent phosphoglycerate mutase family. A-PGAM subfamily.</text>
</comment>
<evidence type="ECO:0000259" key="7">
    <source>
        <dbReference type="Pfam" id="PF01676"/>
    </source>
</evidence>
<evidence type="ECO:0000313" key="9">
    <source>
        <dbReference type="Proteomes" id="UP000242881"/>
    </source>
</evidence>
<evidence type="ECO:0000256" key="2">
    <source>
        <dbReference type="ARBA" id="ARBA00002315"/>
    </source>
</evidence>
<dbReference type="Gene3D" id="3.40.720.10">
    <property type="entry name" value="Alkaline Phosphatase, subunit A"/>
    <property type="match status" value="1"/>
</dbReference>
<dbReference type="PANTHER" id="PTHR31209:SF4">
    <property type="entry name" value="2,3-BISPHOSPHOGLYCERATE-INDEPENDENT PHOSPHOGLYCERATE MUTASE"/>
    <property type="match status" value="1"/>
</dbReference>
<dbReference type="GO" id="GO:0006096">
    <property type="term" value="P:glycolytic process"/>
    <property type="evidence" value="ECO:0007669"/>
    <property type="project" value="UniProtKB-KW"/>
</dbReference>
<dbReference type="Gene3D" id="3.30.70.2130">
    <property type="entry name" value="Metalloenzyme domain"/>
    <property type="match status" value="1"/>
</dbReference>
<dbReference type="NCBIfam" id="NF003242">
    <property type="entry name" value="PRK04200.1"/>
    <property type="match status" value="1"/>
</dbReference>
<dbReference type="GO" id="GO:0004619">
    <property type="term" value="F:phosphoglycerate mutase activity"/>
    <property type="evidence" value="ECO:0007669"/>
    <property type="project" value="UniProtKB-EC"/>
</dbReference>
<protein>
    <submittedName>
        <fullName evidence="8">Cofactor-independent phosphoglycerate mutase</fullName>
    </submittedName>
</protein>
<reference evidence="8 9" key="1">
    <citation type="submission" date="2018-01" db="EMBL/GenBank/DDBJ databases">
        <title>Metagenomic assembled genomes from two thermal pools in the Uzon Caldera, Kamchatka, Russia.</title>
        <authorList>
            <person name="Wilkins L."/>
            <person name="Ettinger C."/>
        </authorList>
    </citation>
    <scope>NUCLEOTIDE SEQUENCE [LARGE SCALE GENOMIC DNA]</scope>
    <source>
        <strain evidence="8">ZAV-05</strain>
    </source>
</reference>
<evidence type="ECO:0000256" key="3">
    <source>
        <dbReference type="ARBA" id="ARBA00004921"/>
    </source>
</evidence>